<dbReference type="GeneID" id="4389948"/>
<dbReference type="EMBL" id="CH408031">
    <property type="protein sequence ID" value="EAQ89426.1"/>
    <property type="molecule type" value="Genomic_DNA"/>
</dbReference>
<dbReference type="AlphaFoldDB" id="Q2H5M0"/>
<evidence type="ECO:0000256" key="1">
    <source>
        <dbReference type="ARBA" id="ARBA00006484"/>
    </source>
</evidence>
<dbReference type="CDD" id="cd05233">
    <property type="entry name" value="SDR_c"/>
    <property type="match status" value="1"/>
</dbReference>
<proteinExistence type="inferred from homology"/>
<sequence length="300" mass="32142">MENLPTDHFVTSLQFTKNVYQDVYPSIDPTKPELSLAGKVVIITGASRGIGARGIAPAFAKAGAKAIVLVATNAEKLAAVEAEIKAINPSVQLLSVATNMADAASVANLFAKVKANFGHADILVNNAGVSNANGVIHEQNIDEWWSNFEVNTKGTFLLAQSFITSLPTPTTPATLINLTTAAAWLVLPFMVGYSTSKLASQQLIAHIAAAYPNITAVSLHPGLVDTDMTHESFRRFDLDTPELVGGVAVWLASERARFLSGRAVAAQWSVDDLVEREREIVEGGLLRMEMKGELGVDQFR</sequence>
<dbReference type="Pfam" id="PF00106">
    <property type="entry name" value="adh_short"/>
    <property type="match status" value="1"/>
</dbReference>
<dbReference type="PRINTS" id="PR00081">
    <property type="entry name" value="GDHRDH"/>
</dbReference>
<evidence type="ECO:0000313" key="3">
    <source>
        <dbReference type="EMBL" id="EAQ89426.1"/>
    </source>
</evidence>
<dbReference type="Proteomes" id="UP000001056">
    <property type="component" value="Unassembled WGS sequence"/>
</dbReference>
<dbReference type="InterPro" id="IPR002347">
    <property type="entry name" value="SDR_fam"/>
</dbReference>
<dbReference type="HOGENOM" id="CLU_010194_8_0_1"/>
<dbReference type="PANTHER" id="PTHR42901">
    <property type="entry name" value="ALCOHOL DEHYDROGENASE"/>
    <property type="match status" value="1"/>
</dbReference>
<dbReference type="PANTHER" id="PTHR42901:SF1">
    <property type="entry name" value="ALCOHOL DEHYDROGENASE"/>
    <property type="match status" value="1"/>
</dbReference>
<dbReference type="RefSeq" id="XP_001222140.1">
    <property type="nucleotide sequence ID" value="XM_001222139.1"/>
</dbReference>
<dbReference type="InParanoid" id="Q2H5M0"/>
<dbReference type="eggNOG" id="KOG0725">
    <property type="taxonomic scope" value="Eukaryota"/>
</dbReference>
<evidence type="ECO:0000256" key="2">
    <source>
        <dbReference type="ARBA" id="ARBA00023002"/>
    </source>
</evidence>
<dbReference type="VEuPathDB" id="FungiDB:CHGG_06045"/>
<keyword evidence="4" id="KW-1185">Reference proteome</keyword>
<dbReference type="OrthoDB" id="1933717at2759"/>
<comment type="similarity">
    <text evidence="1">Belongs to the short-chain dehydrogenases/reductases (SDR) family.</text>
</comment>
<dbReference type="Gene3D" id="3.40.50.720">
    <property type="entry name" value="NAD(P)-binding Rossmann-like Domain"/>
    <property type="match status" value="1"/>
</dbReference>
<dbReference type="OMA" id="WLCQEKA"/>
<dbReference type="InterPro" id="IPR036291">
    <property type="entry name" value="NAD(P)-bd_dom_sf"/>
</dbReference>
<accession>Q2H5M0</accession>
<name>Q2H5M0_CHAGB</name>
<dbReference type="GO" id="GO:0016491">
    <property type="term" value="F:oxidoreductase activity"/>
    <property type="evidence" value="ECO:0007669"/>
    <property type="project" value="UniProtKB-KW"/>
</dbReference>
<dbReference type="SUPFAM" id="SSF51735">
    <property type="entry name" value="NAD(P)-binding Rossmann-fold domains"/>
    <property type="match status" value="1"/>
</dbReference>
<reference evidence="4" key="1">
    <citation type="journal article" date="2015" name="Genome Announc.">
        <title>Draft genome sequence of the cellulolytic fungus Chaetomium globosum.</title>
        <authorList>
            <person name="Cuomo C.A."/>
            <person name="Untereiner W.A."/>
            <person name="Ma L.-J."/>
            <person name="Grabherr M."/>
            <person name="Birren B.W."/>
        </authorList>
    </citation>
    <scope>NUCLEOTIDE SEQUENCE [LARGE SCALE GENOMIC DNA]</scope>
    <source>
        <strain evidence="4">ATCC 6205 / CBS 148.51 / DSM 1962 / NBRC 6347 / NRRL 1970</strain>
    </source>
</reference>
<organism evidence="3 4">
    <name type="scientific">Chaetomium globosum (strain ATCC 6205 / CBS 148.51 / DSM 1962 / NBRC 6347 / NRRL 1970)</name>
    <name type="common">Soil fungus</name>
    <dbReference type="NCBI Taxonomy" id="306901"/>
    <lineage>
        <taxon>Eukaryota</taxon>
        <taxon>Fungi</taxon>
        <taxon>Dikarya</taxon>
        <taxon>Ascomycota</taxon>
        <taxon>Pezizomycotina</taxon>
        <taxon>Sordariomycetes</taxon>
        <taxon>Sordariomycetidae</taxon>
        <taxon>Sordariales</taxon>
        <taxon>Chaetomiaceae</taxon>
        <taxon>Chaetomium</taxon>
    </lineage>
</organism>
<keyword evidence="2" id="KW-0560">Oxidoreductase</keyword>
<gene>
    <name evidence="3" type="ORF">CHGG_06045</name>
</gene>
<evidence type="ECO:0000313" key="4">
    <source>
        <dbReference type="Proteomes" id="UP000001056"/>
    </source>
</evidence>
<protein>
    <submittedName>
        <fullName evidence="3">Uncharacterized protein</fullName>
    </submittedName>
</protein>